<keyword evidence="10" id="KW-1185">Reference proteome</keyword>
<evidence type="ECO:0000256" key="4">
    <source>
        <dbReference type="ARBA" id="ARBA00022833"/>
    </source>
</evidence>
<dbReference type="Pfam" id="PF01435">
    <property type="entry name" value="Peptidase_M48"/>
    <property type="match status" value="1"/>
</dbReference>
<evidence type="ECO:0000259" key="8">
    <source>
        <dbReference type="Pfam" id="PF01435"/>
    </source>
</evidence>
<dbReference type="EMBL" id="JAYWVC010000272">
    <property type="protein sequence ID" value="MED7827802.1"/>
    <property type="molecule type" value="Genomic_DNA"/>
</dbReference>
<evidence type="ECO:0000256" key="1">
    <source>
        <dbReference type="ARBA" id="ARBA00022670"/>
    </source>
</evidence>
<comment type="caution">
    <text evidence="9">The sequence shown here is derived from an EMBL/GenBank/DDBJ whole genome shotgun (WGS) entry which is preliminary data.</text>
</comment>
<keyword evidence="1 6" id="KW-0645">Protease</keyword>
<keyword evidence="5 6" id="KW-0482">Metalloprotease</keyword>
<feature type="transmembrane region" description="Helical" evidence="7">
    <location>
        <begin position="279"/>
        <end position="299"/>
    </location>
</feature>
<protein>
    <submittedName>
        <fullName evidence="9">M56 family metallopeptidase</fullName>
    </submittedName>
</protein>
<name>A0ABU7FUR3_9ACTN</name>
<evidence type="ECO:0000256" key="3">
    <source>
        <dbReference type="ARBA" id="ARBA00022801"/>
    </source>
</evidence>
<keyword evidence="4 6" id="KW-0862">Zinc</keyword>
<keyword evidence="3 6" id="KW-0378">Hydrolase</keyword>
<dbReference type="RefSeq" id="WP_329512173.1">
    <property type="nucleotide sequence ID" value="NZ_BAAAYZ010000163.1"/>
</dbReference>
<evidence type="ECO:0000256" key="2">
    <source>
        <dbReference type="ARBA" id="ARBA00022723"/>
    </source>
</evidence>
<evidence type="ECO:0000313" key="9">
    <source>
        <dbReference type="EMBL" id="MED7827802.1"/>
    </source>
</evidence>
<feature type="domain" description="Peptidase M48" evidence="8">
    <location>
        <begin position="131"/>
        <end position="199"/>
    </location>
</feature>
<keyword evidence="7" id="KW-0812">Transmembrane</keyword>
<organism evidence="9 10">
    <name type="scientific">Streptomyces chiangmaiensis</name>
    <dbReference type="NCBI Taxonomy" id="766497"/>
    <lineage>
        <taxon>Bacteria</taxon>
        <taxon>Bacillati</taxon>
        <taxon>Actinomycetota</taxon>
        <taxon>Actinomycetes</taxon>
        <taxon>Kitasatosporales</taxon>
        <taxon>Streptomycetaceae</taxon>
        <taxon>Streptomyces</taxon>
    </lineage>
</organism>
<comment type="cofactor">
    <cofactor evidence="6">
        <name>Zn(2+)</name>
        <dbReference type="ChEBI" id="CHEBI:29105"/>
    </cofactor>
    <text evidence="6">Binds 1 zinc ion per subunit.</text>
</comment>
<proteinExistence type="inferred from homology"/>
<evidence type="ECO:0000256" key="7">
    <source>
        <dbReference type="SAM" id="Phobius"/>
    </source>
</evidence>
<comment type="similarity">
    <text evidence="6">Belongs to the peptidase M48 family.</text>
</comment>
<keyword evidence="7" id="KW-1133">Transmembrane helix</keyword>
<dbReference type="Proteomes" id="UP001333996">
    <property type="component" value="Unassembled WGS sequence"/>
</dbReference>
<keyword evidence="7" id="KW-0472">Membrane</keyword>
<dbReference type="InterPro" id="IPR052173">
    <property type="entry name" value="Beta-lactam_resp_regulator"/>
</dbReference>
<accession>A0ABU7FUR3</accession>
<gene>
    <name evidence="9" type="ORF">VXC91_39410</name>
</gene>
<evidence type="ECO:0000256" key="6">
    <source>
        <dbReference type="RuleBase" id="RU003983"/>
    </source>
</evidence>
<dbReference type="CDD" id="cd07326">
    <property type="entry name" value="M56_BlaR1_MecR1_like"/>
    <property type="match status" value="1"/>
</dbReference>
<dbReference type="PANTHER" id="PTHR34978:SF3">
    <property type="entry name" value="SLR0241 PROTEIN"/>
    <property type="match status" value="1"/>
</dbReference>
<feature type="transmembrane region" description="Helical" evidence="7">
    <location>
        <begin position="90"/>
        <end position="111"/>
    </location>
</feature>
<evidence type="ECO:0000313" key="10">
    <source>
        <dbReference type="Proteomes" id="UP001333996"/>
    </source>
</evidence>
<keyword evidence="2" id="KW-0479">Metal-binding</keyword>
<dbReference type="PANTHER" id="PTHR34978">
    <property type="entry name" value="POSSIBLE SENSOR-TRANSDUCER PROTEIN BLAR"/>
    <property type="match status" value="1"/>
</dbReference>
<evidence type="ECO:0000256" key="5">
    <source>
        <dbReference type="ARBA" id="ARBA00023049"/>
    </source>
</evidence>
<reference evidence="9" key="1">
    <citation type="submission" date="2024-01" db="EMBL/GenBank/DDBJ databases">
        <title>First draft genome sequence data of TA4-1, the type strain of Gram-positive actinobacterium Streptomyces chiangmaiensis.</title>
        <authorList>
            <person name="Yasawong M."/>
            <person name="Nantapong N."/>
        </authorList>
    </citation>
    <scope>NUCLEOTIDE SEQUENCE</scope>
    <source>
        <strain evidence="9">TA4-1</strain>
    </source>
</reference>
<dbReference type="Gene3D" id="3.30.2010.10">
    <property type="entry name" value="Metalloproteases ('zincins'), catalytic domain"/>
    <property type="match status" value="1"/>
</dbReference>
<dbReference type="InterPro" id="IPR001915">
    <property type="entry name" value="Peptidase_M48"/>
</dbReference>
<sequence>MITAVGLAGYAVLVGAAVPPLLARARWAHRAPAVAVLAWQGLMVTFVVATALAVHHLVMTEQHMHDGLVGLLTACGLAADASHGNAPPTFGDALVIAAPIAVLLLPVGWLVRCTWRARRARGRQLGMLTLVGEPAPEYGATIVDYDTPAIYCLSGPGSHIVVTRGALDALTEEQLRAVLEHERAHVTGRHHLLKILVDAFSRAFRGLPLARYGKEQTNLLLEMIADDRALRFYAPEVLATAMCEVAAGRAPQAALGAGGSGVLIRLMRVLTPQPRPHRAAWLGIVAASVAAPLLPLLVACGP</sequence>
<feature type="transmembrane region" description="Helical" evidence="7">
    <location>
        <begin position="33"/>
        <end position="55"/>
    </location>
</feature>